<protein>
    <submittedName>
        <fullName evidence="2">Uncharacterized protein</fullName>
    </submittedName>
</protein>
<proteinExistence type="predicted"/>
<feature type="transmembrane region" description="Helical" evidence="1">
    <location>
        <begin position="12"/>
        <end position="33"/>
    </location>
</feature>
<accession>A0A5D4FUM6</accession>
<keyword evidence="1" id="KW-0812">Transmembrane</keyword>
<feature type="transmembrane region" description="Helical" evidence="1">
    <location>
        <begin position="147"/>
        <end position="171"/>
    </location>
</feature>
<evidence type="ECO:0000313" key="3">
    <source>
        <dbReference type="Proteomes" id="UP000324726"/>
    </source>
</evidence>
<reference evidence="2 3" key="1">
    <citation type="submission" date="2019-08" db="EMBL/GenBank/DDBJ databases">
        <title>Draft genome of C. urealyticum strain VH4248.</title>
        <authorList>
            <person name="Navas J."/>
        </authorList>
    </citation>
    <scope>NUCLEOTIDE SEQUENCE [LARGE SCALE GENOMIC DNA]</scope>
    <source>
        <strain evidence="2 3">VH4248</strain>
    </source>
</reference>
<dbReference type="AlphaFoldDB" id="A0A5D4FUM6"/>
<sequence length="185" mass="19705">MSSVINLVLGVLLVYVIVGPLPLGLQLLATWLVQRREQKNGQGVVSSGDRRKLLGTVRAGVWAFFAGLVVWVLFLSWTPDQLGLPMGGPYADWQVVACGVGAVCAVVMLSLRTRWLFAGALGVVLGFTAGFSLAWSFWAAADDSSGLWAAGLLFLLVGCLIGLNFVGLMVASVRAERARDQQAGR</sequence>
<dbReference type="EMBL" id="VSZI01000001">
    <property type="protein sequence ID" value="TYR19614.1"/>
    <property type="molecule type" value="Genomic_DNA"/>
</dbReference>
<dbReference type="RefSeq" id="WP_148811367.1">
    <property type="nucleotide sequence ID" value="NZ_VSZI01000001.1"/>
</dbReference>
<organism evidence="2 3">
    <name type="scientific">Corynebacterium urealyticum</name>
    <dbReference type="NCBI Taxonomy" id="43771"/>
    <lineage>
        <taxon>Bacteria</taxon>
        <taxon>Bacillati</taxon>
        <taxon>Actinomycetota</taxon>
        <taxon>Actinomycetes</taxon>
        <taxon>Mycobacteriales</taxon>
        <taxon>Corynebacteriaceae</taxon>
        <taxon>Corynebacterium</taxon>
    </lineage>
</organism>
<comment type="caution">
    <text evidence="2">The sequence shown here is derived from an EMBL/GenBank/DDBJ whole genome shotgun (WGS) entry which is preliminary data.</text>
</comment>
<name>A0A5D4FUM6_9CORY</name>
<gene>
    <name evidence="2" type="ORF">FYJ87_00895</name>
</gene>
<feature type="transmembrane region" description="Helical" evidence="1">
    <location>
        <begin position="118"/>
        <end position="141"/>
    </location>
</feature>
<keyword evidence="1" id="KW-1133">Transmembrane helix</keyword>
<feature type="transmembrane region" description="Helical" evidence="1">
    <location>
        <begin position="93"/>
        <end position="111"/>
    </location>
</feature>
<evidence type="ECO:0000313" key="2">
    <source>
        <dbReference type="EMBL" id="TYR19614.1"/>
    </source>
</evidence>
<evidence type="ECO:0000256" key="1">
    <source>
        <dbReference type="SAM" id="Phobius"/>
    </source>
</evidence>
<keyword evidence="1" id="KW-0472">Membrane</keyword>
<feature type="transmembrane region" description="Helical" evidence="1">
    <location>
        <begin position="53"/>
        <end position="73"/>
    </location>
</feature>
<dbReference type="Proteomes" id="UP000324726">
    <property type="component" value="Unassembled WGS sequence"/>
</dbReference>